<dbReference type="AlphaFoldDB" id="A0A447QSV2"/>
<sequence length="81" mass="8974">MKKITLCLLAAAIIGTSGFASAAKWSTAPAVSAVKTRLAYITSNASFVYCHYQIYNIKTGYIHNTYNRMYIARLFKGCPSR</sequence>
<proteinExistence type="predicted"/>
<dbReference type="EMBL" id="LR590463">
    <property type="protein sequence ID" value="VTP61628.1"/>
    <property type="molecule type" value="Genomic_DNA"/>
</dbReference>
<dbReference type="Proteomes" id="UP000307968">
    <property type="component" value="Chromosome"/>
</dbReference>
<evidence type="ECO:0000256" key="1">
    <source>
        <dbReference type="SAM" id="SignalP"/>
    </source>
</evidence>
<dbReference type="Proteomes" id="UP000271603">
    <property type="component" value="Chromosome"/>
</dbReference>
<gene>
    <name evidence="3" type="ORF">NCTC12971_02145</name>
    <name evidence="2" type="ORF">NCTC9419_04683</name>
</gene>
<protein>
    <submittedName>
        <fullName evidence="2">Uncharacterized protein</fullName>
    </submittedName>
</protein>
<organism evidence="2 4">
    <name type="scientific">Serratia rubidaea</name>
    <name type="common">Serratia marinorubra</name>
    <dbReference type="NCBI Taxonomy" id="61652"/>
    <lineage>
        <taxon>Bacteria</taxon>
        <taxon>Pseudomonadati</taxon>
        <taxon>Pseudomonadota</taxon>
        <taxon>Gammaproteobacteria</taxon>
        <taxon>Enterobacterales</taxon>
        <taxon>Yersiniaceae</taxon>
        <taxon>Serratia</taxon>
    </lineage>
</organism>
<evidence type="ECO:0000313" key="2">
    <source>
        <dbReference type="EMBL" id="VEA73061.1"/>
    </source>
</evidence>
<dbReference type="EMBL" id="LR134155">
    <property type="protein sequence ID" value="VEA73061.1"/>
    <property type="molecule type" value="Genomic_DNA"/>
</dbReference>
<keyword evidence="1" id="KW-0732">Signal</keyword>
<reference evidence="2 4" key="1">
    <citation type="submission" date="2018-12" db="EMBL/GenBank/DDBJ databases">
        <authorList>
            <consortium name="Pathogen Informatics"/>
        </authorList>
    </citation>
    <scope>NUCLEOTIDE SEQUENCE [LARGE SCALE GENOMIC DNA]</scope>
    <source>
        <strain evidence="3 5">NCTC12971</strain>
        <strain evidence="2 4">NCTC9419</strain>
    </source>
</reference>
<evidence type="ECO:0000313" key="5">
    <source>
        <dbReference type="Proteomes" id="UP000307968"/>
    </source>
</evidence>
<evidence type="ECO:0000313" key="3">
    <source>
        <dbReference type="EMBL" id="VTP61628.1"/>
    </source>
</evidence>
<feature type="signal peptide" evidence="1">
    <location>
        <begin position="1"/>
        <end position="22"/>
    </location>
</feature>
<feature type="chain" id="PRO_5036113250" evidence="1">
    <location>
        <begin position="23"/>
        <end position="81"/>
    </location>
</feature>
<evidence type="ECO:0000313" key="4">
    <source>
        <dbReference type="Proteomes" id="UP000271603"/>
    </source>
</evidence>
<accession>A0A447QSV2</accession>
<name>A0A447QSV2_SERRU</name>